<comment type="caution">
    <text evidence="3">Lacks conserved residue(s) required for the propagation of feature annotation.</text>
</comment>
<dbReference type="Pfam" id="PF00246">
    <property type="entry name" value="Peptidase_M14"/>
    <property type="match status" value="1"/>
</dbReference>
<keyword evidence="4" id="KW-1133">Transmembrane helix</keyword>
<evidence type="ECO:0000256" key="3">
    <source>
        <dbReference type="PROSITE-ProRule" id="PRU01379"/>
    </source>
</evidence>
<dbReference type="OrthoDB" id="5984329at2759"/>
<dbReference type="GO" id="GO:0006508">
    <property type="term" value="P:proteolysis"/>
    <property type="evidence" value="ECO:0007669"/>
    <property type="project" value="InterPro"/>
</dbReference>
<feature type="transmembrane region" description="Helical" evidence="4">
    <location>
        <begin position="366"/>
        <end position="390"/>
    </location>
</feature>
<keyword evidence="4" id="KW-0472">Membrane</keyword>
<keyword evidence="6" id="KW-0121">Carboxypeptidase</keyword>
<feature type="domain" description="Peptidase M14" evidence="5">
    <location>
        <begin position="42"/>
        <end position="338"/>
    </location>
</feature>
<evidence type="ECO:0000256" key="1">
    <source>
        <dbReference type="ARBA" id="ARBA00001947"/>
    </source>
</evidence>
<keyword evidence="6" id="KW-0378">Hydrolase</keyword>
<comment type="caution">
    <text evidence="6">The sequence shown here is derived from an EMBL/GenBank/DDBJ whole genome shotgun (WGS) entry which is preliminary data.</text>
</comment>
<proteinExistence type="inferred from homology"/>
<dbReference type="PANTHER" id="PTHR11705:SF119">
    <property type="entry name" value="OS02G0119300 PROTEIN"/>
    <property type="match status" value="1"/>
</dbReference>
<comment type="similarity">
    <text evidence="2 3">Belongs to the peptidase M14 family.</text>
</comment>
<gene>
    <name evidence="6" type="primary">CPO</name>
    <name evidence="6" type="ORF">AWC38_SpisGene8132</name>
</gene>
<accession>A0A2B4SDQ7</accession>
<dbReference type="GO" id="GO:0008270">
    <property type="term" value="F:zinc ion binding"/>
    <property type="evidence" value="ECO:0007669"/>
    <property type="project" value="InterPro"/>
</dbReference>
<evidence type="ECO:0000259" key="5">
    <source>
        <dbReference type="PROSITE" id="PS52035"/>
    </source>
</evidence>
<evidence type="ECO:0000256" key="4">
    <source>
        <dbReference type="SAM" id="Phobius"/>
    </source>
</evidence>
<sequence length="419" mass="48264">MSLLDLPSWLIVAAFFVVTCVSRGTIFDMRPSVEKYLPNYDFYHNLSRMNQCLHHVSSQYSEFLDVQMRYRSRMGLTQYVLRVSNFSLDSVTENKSDNRSRIFFSYGEHAAEFFPVQSMFHLIENITQGYDLPQETYGGKFTRYLLNNFDLYILTIVNPDGRTIVEKTRNYCHMGTAKNADLNSDLAANLRRTSRGTDRVIAEPECRVFRELMSRHSFDAFFSFHSGSRQILYPLSEKNSKGSGVDVFYLASLMSSSLKSSFTLVPVNTSLFDAGIFTYANQEKQISLTYKISLWGEKDAKSDFPDKNCFSTFNPPSEDLEAELKLIHPLYPTIFNFIQNWKKTQILIMARQQASDKSSKTRGVPFSVSFFIFLLGGTCVLLLCNVRVPFSWKIYYRRQRRIVSLRSLGTLFAVICPLT</sequence>
<dbReference type="GO" id="GO:0004181">
    <property type="term" value="F:metallocarboxypeptidase activity"/>
    <property type="evidence" value="ECO:0007669"/>
    <property type="project" value="InterPro"/>
</dbReference>
<evidence type="ECO:0000313" key="6">
    <source>
        <dbReference type="EMBL" id="PFX27183.1"/>
    </source>
</evidence>
<evidence type="ECO:0000313" key="7">
    <source>
        <dbReference type="Proteomes" id="UP000225706"/>
    </source>
</evidence>
<keyword evidence="6" id="KW-0645">Protease</keyword>
<dbReference type="Proteomes" id="UP000225706">
    <property type="component" value="Unassembled WGS sequence"/>
</dbReference>
<dbReference type="SUPFAM" id="SSF53187">
    <property type="entry name" value="Zn-dependent exopeptidases"/>
    <property type="match status" value="1"/>
</dbReference>
<keyword evidence="4" id="KW-0812">Transmembrane</keyword>
<organism evidence="6 7">
    <name type="scientific">Stylophora pistillata</name>
    <name type="common">Smooth cauliflower coral</name>
    <dbReference type="NCBI Taxonomy" id="50429"/>
    <lineage>
        <taxon>Eukaryota</taxon>
        <taxon>Metazoa</taxon>
        <taxon>Cnidaria</taxon>
        <taxon>Anthozoa</taxon>
        <taxon>Hexacorallia</taxon>
        <taxon>Scleractinia</taxon>
        <taxon>Astrocoeniina</taxon>
        <taxon>Pocilloporidae</taxon>
        <taxon>Stylophora</taxon>
    </lineage>
</organism>
<dbReference type="InterPro" id="IPR000834">
    <property type="entry name" value="Peptidase_M14"/>
</dbReference>
<keyword evidence="7" id="KW-1185">Reference proteome</keyword>
<dbReference type="SMART" id="SM00631">
    <property type="entry name" value="Zn_pept"/>
    <property type="match status" value="1"/>
</dbReference>
<reference evidence="7" key="1">
    <citation type="journal article" date="2017" name="bioRxiv">
        <title>Comparative analysis of the genomes of Stylophora pistillata and Acropora digitifera provides evidence for extensive differences between species of corals.</title>
        <authorList>
            <person name="Voolstra C.R."/>
            <person name="Li Y."/>
            <person name="Liew Y.J."/>
            <person name="Baumgarten S."/>
            <person name="Zoccola D."/>
            <person name="Flot J.-F."/>
            <person name="Tambutte S."/>
            <person name="Allemand D."/>
            <person name="Aranda M."/>
        </authorList>
    </citation>
    <scope>NUCLEOTIDE SEQUENCE [LARGE SCALE GENOMIC DNA]</scope>
</reference>
<comment type="cofactor">
    <cofactor evidence="1">
        <name>Zn(2+)</name>
        <dbReference type="ChEBI" id="CHEBI:29105"/>
    </cofactor>
</comment>
<name>A0A2B4SDQ7_STYPI</name>
<dbReference type="Gene3D" id="3.40.630.10">
    <property type="entry name" value="Zn peptidases"/>
    <property type="match status" value="1"/>
</dbReference>
<dbReference type="AlphaFoldDB" id="A0A2B4SDQ7"/>
<dbReference type="GO" id="GO:0005615">
    <property type="term" value="C:extracellular space"/>
    <property type="evidence" value="ECO:0007669"/>
    <property type="project" value="TreeGrafter"/>
</dbReference>
<dbReference type="PROSITE" id="PS52035">
    <property type="entry name" value="PEPTIDASE_M14"/>
    <property type="match status" value="1"/>
</dbReference>
<dbReference type="PANTHER" id="PTHR11705">
    <property type="entry name" value="PROTEASE FAMILY M14 CARBOXYPEPTIDASE A,B"/>
    <property type="match status" value="1"/>
</dbReference>
<protein>
    <submittedName>
        <fullName evidence="6">Carboxypeptidase O</fullName>
    </submittedName>
</protein>
<evidence type="ECO:0000256" key="2">
    <source>
        <dbReference type="ARBA" id="ARBA00005988"/>
    </source>
</evidence>
<dbReference type="EMBL" id="LSMT01000109">
    <property type="protein sequence ID" value="PFX27183.1"/>
    <property type="molecule type" value="Genomic_DNA"/>
</dbReference>